<dbReference type="Gene3D" id="1.10.340.70">
    <property type="match status" value="1"/>
</dbReference>
<dbReference type="InterPro" id="IPR036397">
    <property type="entry name" value="RNaseH_sf"/>
</dbReference>
<dbReference type="FunFam" id="1.10.340.70:FF:000001">
    <property type="entry name" value="Retrovirus-related Pol polyprotein from transposon gypsy-like Protein"/>
    <property type="match status" value="1"/>
</dbReference>
<accession>A0A9P3GSD6</accession>
<dbReference type="AlphaFoldDB" id="A0A9P3GSD6"/>
<dbReference type="EMBL" id="BPQB01000110">
    <property type="protein sequence ID" value="GJE99479.1"/>
    <property type="molecule type" value="Genomic_DNA"/>
</dbReference>
<dbReference type="Proteomes" id="UP000703269">
    <property type="component" value="Unassembled WGS sequence"/>
</dbReference>
<dbReference type="FunFam" id="3.30.70.270:FF:000020">
    <property type="entry name" value="Transposon Tf2-6 polyprotein-like Protein"/>
    <property type="match status" value="1"/>
</dbReference>
<dbReference type="GO" id="GO:0003723">
    <property type="term" value="F:RNA binding"/>
    <property type="evidence" value="ECO:0007669"/>
    <property type="project" value="UniProtKB-KW"/>
</dbReference>
<dbReference type="InterPro" id="IPR041577">
    <property type="entry name" value="RT_RNaseH_2"/>
</dbReference>
<keyword evidence="1" id="KW-0694">RNA-binding</keyword>
<feature type="region of interest" description="Disordered" evidence="3">
    <location>
        <begin position="685"/>
        <end position="710"/>
    </location>
</feature>
<dbReference type="Pfam" id="PF17921">
    <property type="entry name" value="Integrase_H2C2"/>
    <property type="match status" value="1"/>
</dbReference>
<reference evidence="5 6" key="1">
    <citation type="submission" date="2021-08" db="EMBL/GenBank/DDBJ databases">
        <title>Draft Genome Sequence of Phanerochaete sordida strain YK-624.</title>
        <authorList>
            <person name="Mori T."/>
            <person name="Dohra H."/>
            <person name="Suzuki T."/>
            <person name="Kawagishi H."/>
            <person name="Hirai H."/>
        </authorList>
    </citation>
    <scope>NUCLEOTIDE SEQUENCE [LARGE SCALE GENOMIC DNA]</scope>
    <source>
        <strain evidence="5 6">YK-624</strain>
    </source>
</reference>
<dbReference type="PANTHER" id="PTHR37984">
    <property type="entry name" value="PROTEIN CBG26694"/>
    <property type="match status" value="1"/>
</dbReference>
<dbReference type="PROSITE" id="PS50994">
    <property type="entry name" value="INTEGRASE"/>
    <property type="match status" value="1"/>
</dbReference>
<organism evidence="5 6">
    <name type="scientific">Phanerochaete sordida</name>
    <dbReference type="NCBI Taxonomy" id="48140"/>
    <lineage>
        <taxon>Eukaryota</taxon>
        <taxon>Fungi</taxon>
        <taxon>Dikarya</taxon>
        <taxon>Basidiomycota</taxon>
        <taxon>Agaricomycotina</taxon>
        <taxon>Agaricomycetes</taxon>
        <taxon>Polyporales</taxon>
        <taxon>Phanerochaetaceae</taxon>
        <taxon>Phanerochaete</taxon>
    </lineage>
</organism>
<evidence type="ECO:0000259" key="4">
    <source>
        <dbReference type="PROSITE" id="PS50994"/>
    </source>
</evidence>
<feature type="compositionally biased region" description="Acidic residues" evidence="3">
    <location>
        <begin position="693"/>
        <end position="710"/>
    </location>
</feature>
<dbReference type="InterPro" id="IPR012337">
    <property type="entry name" value="RNaseH-like_sf"/>
</dbReference>
<dbReference type="InterPro" id="IPR043502">
    <property type="entry name" value="DNA/RNA_pol_sf"/>
</dbReference>
<evidence type="ECO:0000313" key="5">
    <source>
        <dbReference type="EMBL" id="GJE99479.1"/>
    </source>
</evidence>
<dbReference type="InterPro" id="IPR050951">
    <property type="entry name" value="Retrovirus_Pol_polyprotein"/>
</dbReference>
<dbReference type="Gene3D" id="3.30.70.270">
    <property type="match status" value="1"/>
</dbReference>
<evidence type="ECO:0000256" key="3">
    <source>
        <dbReference type="SAM" id="MobiDB-lite"/>
    </source>
</evidence>
<name>A0A9P3GSD6_9APHY</name>
<dbReference type="SUPFAM" id="SSF56672">
    <property type="entry name" value="DNA/RNA polymerases"/>
    <property type="match status" value="1"/>
</dbReference>
<dbReference type="PANTHER" id="PTHR37984:SF5">
    <property type="entry name" value="PROTEIN NYNRIN-LIKE"/>
    <property type="match status" value="1"/>
</dbReference>
<dbReference type="InterPro" id="IPR041588">
    <property type="entry name" value="Integrase_H2C2"/>
</dbReference>
<gene>
    <name evidence="5" type="ORF">PsYK624_157430</name>
</gene>
<proteinExistence type="predicted"/>
<dbReference type="Pfam" id="PF17919">
    <property type="entry name" value="RT_RNaseH_2"/>
    <property type="match status" value="1"/>
</dbReference>
<dbReference type="OrthoDB" id="444848at2759"/>
<evidence type="ECO:0000256" key="1">
    <source>
        <dbReference type="ARBA" id="ARBA00022884"/>
    </source>
</evidence>
<keyword evidence="6" id="KW-1185">Reference proteome</keyword>
<dbReference type="GO" id="GO:0005634">
    <property type="term" value="C:nucleus"/>
    <property type="evidence" value="ECO:0007669"/>
    <property type="project" value="UniProtKB-ARBA"/>
</dbReference>
<protein>
    <submittedName>
        <fullName evidence="5">Polyprotein</fullName>
    </submittedName>
</protein>
<dbReference type="InterPro" id="IPR001584">
    <property type="entry name" value="Integrase_cat-core"/>
</dbReference>
<dbReference type="GO" id="GO:0003824">
    <property type="term" value="F:catalytic activity"/>
    <property type="evidence" value="ECO:0007669"/>
    <property type="project" value="UniProtKB-KW"/>
</dbReference>
<dbReference type="Gene3D" id="3.30.420.10">
    <property type="entry name" value="Ribonuclease H-like superfamily/Ribonuclease H"/>
    <property type="match status" value="1"/>
</dbReference>
<feature type="domain" description="Integrase catalytic" evidence="4">
    <location>
        <begin position="383"/>
        <end position="542"/>
    </location>
</feature>
<evidence type="ECO:0000313" key="6">
    <source>
        <dbReference type="Proteomes" id="UP000703269"/>
    </source>
</evidence>
<dbReference type="SUPFAM" id="SSF53098">
    <property type="entry name" value="Ribonuclease H-like"/>
    <property type="match status" value="1"/>
</dbReference>
<evidence type="ECO:0000256" key="2">
    <source>
        <dbReference type="ARBA" id="ARBA00023268"/>
    </source>
</evidence>
<sequence length="710" mass="80936">MCTPEGRLPDPQKVDKILNWPRLRNAREVRGFLGLCGTVRIWIKNYSLIARPLTELVRQDADFVWDERRQAAFQRLKTLVTAAPALHTIQYELDWPIVLSVDSSNIAVGFILSQRDDKGKKRPARYGSLPMNEREARYSQPKLELYGLFRALRAFRIHLVGAKKLQVEVDAKYIKGILLFDFELLHVPATGFKAPDALSRRGLGPGETIETDEDDWVDDIALLVREQHLPVPTIMRRQPGRYVLATFDTDDRPQKPDEPLHEQDRVLIEIYDYLTQLALPGGLTEKQQQRFISRAHKFFVQNGALFKRAGPRVPKKCIFNPARRRRLLQAAHDDLGHRGERATLHTLHLRFYWPTMPTDCQDYVRSCHECQVRSVRKVQTPLLISAPTNIFVKIHLDVMFMPRSRGLRYVVAATDDLSGAGEGRALSANTANLIAKFLWEEIFCRYGAVGQITTDNGSEVQAAVTRLMDRWHIPRVTISPYNSKANGVVERRHFIIRESIIKACEGNTAKWPDFVHHAFFADRITIRRATGFSPYQLLYGTDPVLPFDLSEASFLIDGFTRNMSTTDLLAARIRQLEKRPQDIARAAATLKASRIRSKEVFERRFASRLVSSSYAPGTLVLMRNSAISTSHSRKHQPRYLGPYQVLRRTERGSYVIQELDGSASRHGVAADRLVPYITRGDQRLLKLTKPDPYEDDDEPATGSDVEDPLA</sequence>
<comment type="caution">
    <text evidence="5">The sequence shown here is derived from an EMBL/GenBank/DDBJ whole genome shotgun (WGS) entry which is preliminary data.</text>
</comment>
<dbReference type="InterPro" id="IPR043128">
    <property type="entry name" value="Rev_trsase/Diguanyl_cyclase"/>
</dbReference>
<keyword evidence="2" id="KW-0511">Multifunctional enzyme</keyword>
<dbReference type="GO" id="GO:0015074">
    <property type="term" value="P:DNA integration"/>
    <property type="evidence" value="ECO:0007669"/>
    <property type="project" value="InterPro"/>
</dbReference>